<dbReference type="InterPro" id="IPR027417">
    <property type="entry name" value="P-loop_NTPase"/>
</dbReference>
<dbReference type="EMBL" id="AQQR01000001">
    <property type="protein sequence ID" value="OWU77784.1"/>
    <property type="molecule type" value="Genomic_DNA"/>
</dbReference>
<evidence type="ECO:0008006" key="3">
    <source>
        <dbReference type="Google" id="ProtNLM"/>
    </source>
</evidence>
<gene>
    <name evidence="1" type="ORF">ATO3_03765</name>
</gene>
<dbReference type="Proteomes" id="UP000215377">
    <property type="component" value="Unassembled WGS sequence"/>
</dbReference>
<organism evidence="1 2">
    <name type="scientific">Marinibacterium profundimaris</name>
    <dbReference type="NCBI Taxonomy" id="1679460"/>
    <lineage>
        <taxon>Bacteria</taxon>
        <taxon>Pseudomonadati</taxon>
        <taxon>Pseudomonadota</taxon>
        <taxon>Alphaproteobacteria</taxon>
        <taxon>Rhodobacterales</taxon>
        <taxon>Paracoccaceae</taxon>
        <taxon>Marinibacterium</taxon>
    </lineage>
</organism>
<evidence type="ECO:0000313" key="2">
    <source>
        <dbReference type="Proteomes" id="UP000215377"/>
    </source>
</evidence>
<evidence type="ECO:0000313" key="1">
    <source>
        <dbReference type="EMBL" id="OWU77784.1"/>
    </source>
</evidence>
<accession>A0A225NS64</accession>
<reference evidence="1 2" key="1">
    <citation type="submission" date="2013-04" db="EMBL/GenBank/DDBJ databases">
        <title>Oceanicola sp. 22II1-22F33 Genome Sequencing.</title>
        <authorList>
            <person name="Lai Q."/>
            <person name="Li G."/>
            <person name="Shao Z."/>
        </authorList>
    </citation>
    <scope>NUCLEOTIDE SEQUENCE [LARGE SCALE GENOMIC DNA]</scope>
    <source>
        <strain evidence="1 2">22II1-22F33</strain>
    </source>
</reference>
<comment type="caution">
    <text evidence="1">The sequence shown here is derived from an EMBL/GenBank/DDBJ whole genome shotgun (WGS) entry which is preliminary data.</text>
</comment>
<proteinExistence type="predicted"/>
<protein>
    <recommendedName>
        <fullName evidence="3">Sulfotransferase domain-containing protein</fullName>
    </recommendedName>
</protein>
<dbReference type="AlphaFoldDB" id="A0A225NS64"/>
<name>A0A225NS64_9RHOB</name>
<dbReference type="SUPFAM" id="SSF52540">
    <property type="entry name" value="P-loop containing nucleoside triphosphate hydrolases"/>
    <property type="match status" value="1"/>
</dbReference>
<keyword evidence="2" id="KW-1185">Reference proteome</keyword>
<sequence length="302" mass="34183">MRIVALKGTGMAKRIYLHAGAHRTGSSSFQLCLHDNRAVLEAHGYDVAYPGRDGVPGGQLRLRLPAPRHEGARMGRFAGSVRGAVKQFSPDPGRALVISEENVPGRMFHFFQGRFLPASAMRLRCLREGLEDAELHLLYVLRSYDEIFASAWRKRAEDNKVEDFQSLAPRFLDMDRGWPELMAEMREILRPARMVLLPYEARGSSRELLTRLLPDLAGADLNEPEAQLNLSATDAGITALQDRYRAGETLSREQWQEVVRRYAEERDDLGLTRFTEADRAVLRDRYARDLDRIAAMDGVEMA</sequence>